<dbReference type="GO" id="GO:0034599">
    <property type="term" value="P:cellular response to oxidative stress"/>
    <property type="evidence" value="ECO:0007669"/>
    <property type="project" value="TreeGrafter"/>
</dbReference>
<dbReference type="PIRSF" id="PIRSF000239">
    <property type="entry name" value="AHPC"/>
    <property type="match status" value="1"/>
</dbReference>
<evidence type="ECO:0000256" key="13">
    <source>
        <dbReference type="PIRSR" id="PIRSR000239-1"/>
    </source>
</evidence>
<evidence type="ECO:0000256" key="8">
    <source>
        <dbReference type="ARBA" id="ARBA00023284"/>
    </source>
</evidence>
<dbReference type="EMBL" id="AP019368">
    <property type="protein sequence ID" value="BBH52767.1"/>
    <property type="molecule type" value="Genomic_DNA"/>
</dbReference>
<evidence type="ECO:0000313" key="16">
    <source>
        <dbReference type="Proteomes" id="UP000291236"/>
    </source>
</evidence>
<dbReference type="KEGG" id="sbf:JCM31447_320600"/>
<evidence type="ECO:0000256" key="3">
    <source>
        <dbReference type="ARBA" id="ARBA00013017"/>
    </source>
</evidence>
<dbReference type="InterPro" id="IPR036249">
    <property type="entry name" value="Thioredoxin-like_sf"/>
</dbReference>
<proteinExistence type="inferred from homology"/>
<evidence type="ECO:0000256" key="9">
    <source>
        <dbReference type="ARBA" id="ARBA00032824"/>
    </source>
</evidence>
<protein>
    <recommendedName>
        <fullName evidence="3">thioredoxin-dependent peroxiredoxin</fullName>
        <ecNumber evidence="3">1.11.1.24</ecNumber>
    </recommendedName>
    <alternativeName>
        <fullName evidence="9">Thioredoxin peroxidase</fullName>
    </alternativeName>
    <alternativeName>
        <fullName evidence="11">Thioredoxin-dependent peroxiredoxin Bcp</fullName>
    </alternativeName>
</protein>
<evidence type="ECO:0000256" key="7">
    <source>
        <dbReference type="ARBA" id="ARBA00023157"/>
    </source>
</evidence>
<dbReference type="NCBIfam" id="NF006960">
    <property type="entry name" value="PRK09437.1"/>
    <property type="match status" value="1"/>
</dbReference>
<dbReference type="PROSITE" id="PS51352">
    <property type="entry name" value="THIOREDOXIN_2"/>
    <property type="match status" value="1"/>
</dbReference>
<evidence type="ECO:0000313" key="15">
    <source>
        <dbReference type="EMBL" id="BBH52767.1"/>
    </source>
</evidence>
<reference evidence="15 16" key="1">
    <citation type="submission" date="2018-12" db="EMBL/GenBank/DDBJ databases">
        <title>Rubrispira sanarue gen. nov., sp., nov., a member of the order Silvanigrellales, isolated from a brackish lake in Hamamatsu Japan.</title>
        <authorList>
            <person name="Maejima Y."/>
            <person name="Iino T."/>
            <person name="Muraguchi Y."/>
            <person name="Fukuda K."/>
            <person name="Nojiri H."/>
            <person name="Ohkuma M."/>
            <person name="Moriuchi R."/>
            <person name="Dohra H."/>
            <person name="Kimbara K."/>
            <person name="Shintani M."/>
        </authorList>
    </citation>
    <scope>NUCLEOTIDE SEQUENCE [LARGE SCALE GENOMIC DNA]</scope>
    <source>
        <strain evidence="15 16">RF1110005</strain>
    </source>
</reference>
<dbReference type="PANTHER" id="PTHR42801:SF4">
    <property type="entry name" value="AHPC_TSA FAMILY PROTEIN"/>
    <property type="match status" value="1"/>
</dbReference>
<accession>A0A4V0P2C7</accession>
<keyword evidence="8" id="KW-0676">Redox-active center</keyword>
<comment type="subunit">
    <text evidence="2">Monomer.</text>
</comment>
<organism evidence="15 16">
    <name type="scientific">Fluviispira sanaruensis</name>
    <dbReference type="NCBI Taxonomy" id="2493639"/>
    <lineage>
        <taxon>Bacteria</taxon>
        <taxon>Pseudomonadati</taxon>
        <taxon>Bdellovibrionota</taxon>
        <taxon>Oligoflexia</taxon>
        <taxon>Silvanigrellales</taxon>
        <taxon>Silvanigrellaceae</taxon>
        <taxon>Fluviispira</taxon>
    </lineage>
</organism>
<keyword evidence="7" id="KW-1015">Disulfide bond</keyword>
<evidence type="ECO:0000256" key="11">
    <source>
        <dbReference type="ARBA" id="ARBA00042639"/>
    </source>
</evidence>
<dbReference type="CDD" id="cd03017">
    <property type="entry name" value="PRX_BCP"/>
    <property type="match status" value="1"/>
</dbReference>
<gene>
    <name evidence="15" type="ORF">JCM31447_320600</name>
</gene>
<name>A0A4V0P2C7_FLUSA</name>
<evidence type="ECO:0000256" key="1">
    <source>
        <dbReference type="ARBA" id="ARBA00003330"/>
    </source>
</evidence>
<evidence type="ECO:0000256" key="2">
    <source>
        <dbReference type="ARBA" id="ARBA00011245"/>
    </source>
</evidence>
<evidence type="ECO:0000256" key="10">
    <source>
        <dbReference type="ARBA" id="ARBA00038489"/>
    </source>
</evidence>
<dbReference type="Gene3D" id="3.40.30.10">
    <property type="entry name" value="Glutaredoxin"/>
    <property type="match status" value="1"/>
</dbReference>
<evidence type="ECO:0000256" key="4">
    <source>
        <dbReference type="ARBA" id="ARBA00022559"/>
    </source>
</evidence>
<dbReference type="Pfam" id="PF00578">
    <property type="entry name" value="AhpC-TSA"/>
    <property type="match status" value="1"/>
</dbReference>
<feature type="domain" description="Thioredoxin" evidence="14">
    <location>
        <begin position="12"/>
        <end position="164"/>
    </location>
</feature>
<evidence type="ECO:0000256" key="6">
    <source>
        <dbReference type="ARBA" id="ARBA00023002"/>
    </source>
</evidence>
<comment type="similarity">
    <text evidence="10">Belongs to the peroxiredoxin family. BCP/PrxQ subfamily.</text>
</comment>
<dbReference type="RefSeq" id="WP_130607524.1">
    <property type="nucleotide sequence ID" value="NZ_AP019368.1"/>
</dbReference>
<dbReference type="InterPro" id="IPR013766">
    <property type="entry name" value="Thioredoxin_domain"/>
</dbReference>
<dbReference type="GO" id="GO:0008379">
    <property type="term" value="F:thioredoxin peroxidase activity"/>
    <property type="evidence" value="ECO:0007669"/>
    <property type="project" value="TreeGrafter"/>
</dbReference>
<evidence type="ECO:0000256" key="12">
    <source>
        <dbReference type="ARBA" id="ARBA00049091"/>
    </source>
</evidence>
<evidence type="ECO:0000259" key="14">
    <source>
        <dbReference type="PROSITE" id="PS51352"/>
    </source>
</evidence>
<dbReference type="AlphaFoldDB" id="A0A4V0P2C7"/>
<feature type="active site" description="Cysteine sulfenic acid (-SOH) intermediate; for peroxidase activity" evidence="13">
    <location>
        <position position="54"/>
    </location>
</feature>
<dbReference type="EC" id="1.11.1.24" evidence="3"/>
<comment type="catalytic activity">
    <reaction evidence="12">
        <text>a hydroperoxide + [thioredoxin]-dithiol = an alcohol + [thioredoxin]-disulfide + H2O</text>
        <dbReference type="Rhea" id="RHEA:62620"/>
        <dbReference type="Rhea" id="RHEA-COMP:10698"/>
        <dbReference type="Rhea" id="RHEA-COMP:10700"/>
        <dbReference type="ChEBI" id="CHEBI:15377"/>
        <dbReference type="ChEBI" id="CHEBI:29950"/>
        <dbReference type="ChEBI" id="CHEBI:30879"/>
        <dbReference type="ChEBI" id="CHEBI:35924"/>
        <dbReference type="ChEBI" id="CHEBI:50058"/>
        <dbReference type="EC" id="1.11.1.24"/>
    </reaction>
</comment>
<dbReference type="SUPFAM" id="SSF52833">
    <property type="entry name" value="Thioredoxin-like"/>
    <property type="match status" value="1"/>
</dbReference>
<dbReference type="GO" id="GO:0045454">
    <property type="term" value="P:cell redox homeostasis"/>
    <property type="evidence" value="ECO:0007669"/>
    <property type="project" value="TreeGrafter"/>
</dbReference>
<dbReference type="GO" id="GO:0005737">
    <property type="term" value="C:cytoplasm"/>
    <property type="evidence" value="ECO:0007669"/>
    <property type="project" value="TreeGrafter"/>
</dbReference>
<keyword evidence="5" id="KW-0049">Antioxidant</keyword>
<dbReference type="Proteomes" id="UP000291236">
    <property type="component" value="Chromosome"/>
</dbReference>
<dbReference type="PANTHER" id="PTHR42801">
    <property type="entry name" value="THIOREDOXIN-DEPENDENT PEROXIDE REDUCTASE"/>
    <property type="match status" value="1"/>
</dbReference>
<sequence length="164" mass="18723">MPAAKKTYDPILEKTYKCPKLSALNANEEKISLADFSGNWLVLYFYPKDMTSGCTTEAQDFQSHAKKFSSLECQIVGVSKDSCLSHKKFTEKENLKFTLLSDSEGKLCEAFAVWKEKSMYGKKYMGIERSTFIIDPKGTVVAEWRKVKVPQHVDEVFKTLKKLQ</sequence>
<keyword evidence="4 15" id="KW-0575">Peroxidase</keyword>
<dbReference type="InterPro" id="IPR050924">
    <property type="entry name" value="Peroxiredoxin_BCP/PrxQ"/>
</dbReference>
<keyword evidence="6" id="KW-0560">Oxidoreductase</keyword>
<dbReference type="InterPro" id="IPR000866">
    <property type="entry name" value="AhpC/TSA"/>
</dbReference>
<evidence type="ECO:0000256" key="5">
    <source>
        <dbReference type="ARBA" id="ARBA00022862"/>
    </source>
</evidence>
<comment type="function">
    <text evidence="1">Thiol-specific peroxidase that catalyzes the reduction of hydrogen peroxide and organic hydroperoxides to water and alcohols, respectively. Plays a role in cell protection against oxidative stress by detoxifying peroxides and as sensor of hydrogen peroxide-mediated signaling events.</text>
</comment>
<dbReference type="FunFam" id="3.40.30.10:FF:000007">
    <property type="entry name" value="Thioredoxin-dependent thiol peroxidase"/>
    <property type="match status" value="1"/>
</dbReference>
<dbReference type="OrthoDB" id="5293149at2"/>
<dbReference type="InterPro" id="IPR024706">
    <property type="entry name" value="Peroxiredoxin_AhpC-typ"/>
</dbReference>
<keyword evidence="16" id="KW-1185">Reference proteome</keyword>